<name>A0A550C536_9AGAR</name>
<comment type="caution">
    <text evidence="1">The sequence shown here is derived from an EMBL/GenBank/DDBJ whole genome shotgun (WGS) entry which is preliminary data.</text>
</comment>
<dbReference type="AlphaFoldDB" id="A0A550C536"/>
<accession>A0A550C536</accession>
<dbReference type="EMBL" id="VDMD01000025">
    <property type="protein sequence ID" value="TRM59895.1"/>
    <property type="molecule type" value="Genomic_DNA"/>
</dbReference>
<keyword evidence="2" id="KW-1185">Reference proteome</keyword>
<proteinExistence type="predicted"/>
<reference evidence="1 2" key="1">
    <citation type="journal article" date="2019" name="New Phytol.">
        <title>Comparative genomics reveals unique wood-decay strategies and fruiting body development in the Schizophyllaceae.</title>
        <authorList>
            <person name="Almasi E."/>
            <person name="Sahu N."/>
            <person name="Krizsan K."/>
            <person name="Balint B."/>
            <person name="Kovacs G.M."/>
            <person name="Kiss B."/>
            <person name="Cseklye J."/>
            <person name="Drula E."/>
            <person name="Henrissat B."/>
            <person name="Nagy I."/>
            <person name="Chovatia M."/>
            <person name="Adam C."/>
            <person name="LaButti K."/>
            <person name="Lipzen A."/>
            <person name="Riley R."/>
            <person name="Grigoriev I.V."/>
            <person name="Nagy L.G."/>
        </authorList>
    </citation>
    <scope>NUCLEOTIDE SEQUENCE [LARGE SCALE GENOMIC DNA]</scope>
    <source>
        <strain evidence="1 2">NL-1724</strain>
    </source>
</reference>
<evidence type="ECO:0000313" key="2">
    <source>
        <dbReference type="Proteomes" id="UP000320762"/>
    </source>
</evidence>
<sequence length="195" mass="21831">MSPIIAEILKITAALSAGVKEQYYGMLHDRSNMLSWVIEWPASIKDPLAYSGPDPNKFNFRETVRALDTNGKPTSWLLPFESADVIRPALVAPVTEFCDLILKPEVDRTTPDVAKSLHKTFTDCYDAPDGGFTGGYWSVEARNDRQNIYILGWDSRELHAKYSKTPLFDLELEKLAPFVASGEGLFTNLTRETNA</sequence>
<protein>
    <recommendedName>
        <fullName evidence="3">ABM domain-containing protein</fullName>
    </recommendedName>
</protein>
<dbReference type="Proteomes" id="UP000320762">
    <property type="component" value="Unassembled WGS sequence"/>
</dbReference>
<gene>
    <name evidence="1" type="ORF">BD626DRAFT_550050</name>
</gene>
<evidence type="ECO:0008006" key="3">
    <source>
        <dbReference type="Google" id="ProtNLM"/>
    </source>
</evidence>
<dbReference type="OrthoDB" id="2824656at2759"/>
<organism evidence="1 2">
    <name type="scientific">Schizophyllum amplum</name>
    <dbReference type="NCBI Taxonomy" id="97359"/>
    <lineage>
        <taxon>Eukaryota</taxon>
        <taxon>Fungi</taxon>
        <taxon>Dikarya</taxon>
        <taxon>Basidiomycota</taxon>
        <taxon>Agaricomycotina</taxon>
        <taxon>Agaricomycetes</taxon>
        <taxon>Agaricomycetidae</taxon>
        <taxon>Agaricales</taxon>
        <taxon>Schizophyllaceae</taxon>
        <taxon>Schizophyllum</taxon>
    </lineage>
</organism>
<evidence type="ECO:0000313" key="1">
    <source>
        <dbReference type="EMBL" id="TRM59895.1"/>
    </source>
</evidence>